<dbReference type="OrthoDB" id="5826974at2759"/>
<evidence type="ECO:0000313" key="3">
    <source>
        <dbReference type="Proteomes" id="UP000006672"/>
    </source>
</evidence>
<evidence type="ECO:0000313" key="4">
    <source>
        <dbReference type="WBParaSite" id="Bm5735.1"/>
    </source>
</evidence>
<accession>A0A4E9F518</accession>
<reference evidence="3" key="1">
    <citation type="journal article" date="2007" name="Science">
        <title>Draft genome of the filarial nematode parasite Brugia malayi.</title>
        <authorList>
            <person name="Ghedin E."/>
            <person name="Wang S."/>
            <person name="Spiro D."/>
            <person name="Caler E."/>
            <person name="Zhao Q."/>
            <person name="Crabtree J."/>
            <person name="Allen J.E."/>
            <person name="Delcher A.L."/>
            <person name="Guiliano D.B."/>
            <person name="Miranda-Saavedra D."/>
            <person name="Angiuoli S.V."/>
            <person name="Creasy T."/>
            <person name="Amedeo P."/>
            <person name="Haas B."/>
            <person name="El-Sayed N.M."/>
            <person name="Wortman J.R."/>
            <person name="Feldblyum T."/>
            <person name="Tallon L."/>
            <person name="Schatz M."/>
            <person name="Shumway M."/>
            <person name="Koo H."/>
            <person name="Salzberg S.L."/>
            <person name="Schobel S."/>
            <person name="Pertea M."/>
            <person name="Pop M."/>
            <person name="White O."/>
            <person name="Barton G.J."/>
            <person name="Carlow C.K."/>
            <person name="Crawford M.J."/>
            <person name="Daub J."/>
            <person name="Dimmic M.W."/>
            <person name="Estes C.F."/>
            <person name="Foster J.M."/>
            <person name="Ganatra M."/>
            <person name="Gregory W.F."/>
            <person name="Johnson N.M."/>
            <person name="Jin J."/>
            <person name="Komuniecki R."/>
            <person name="Korf I."/>
            <person name="Kumar S."/>
            <person name="Laney S."/>
            <person name="Li B.W."/>
            <person name="Li W."/>
            <person name="Lindblom T.H."/>
            <person name="Lustigman S."/>
            <person name="Ma D."/>
            <person name="Maina C.V."/>
            <person name="Martin D.M."/>
            <person name="McCarter J.P."/>
            <person name="McReynolds L."/>
            <person name="Mitreva M."/>
            <person name="Nutman T.B."/>
            <person name="Parkinson J."/>
            <person name="Peregrin-Alvarez J.M."/>
            <person name="Poole C."/>
            <person name="Ren Q."/>
            <person name="Saunders L."/>
            <person name="Sluder A.E."/>
            <person name="Smith K."/>
            <person name="Stanke M."/>
            <person name="Unnasch T.R."/>
            <person name="Ware J."/>
            <person name="Wei A.D."/>
            <person name="Weil G."/>
            <person name="Williams D.J."/>
            <person name="Zhang Y."/>
            <person name="Williams S.A."/>
            <person name="Fraser-Liggett C."/>
            <person name="Slatko B."/>
            <person name="Blaxter M.L."/>
            <person name="Scott A.L."/>
        </authorList>
    </citation>
    <scope>NUCLEOTIDE SEQUENCE</scope>
    <source>
        <strain evidence="3">FR3</strain>
    </source>
</reference>
<name>A0A4E9F518_BRUMA</name>
<keyword evidence="3" id="KW-1185">Reference proteome</keyword>
<sequence>MGTYQWSDKLAGLWNANTKQYCTPINGCYHCISSSQVGINREILMIGKGEACCDKSCVSCCASPAYLSLWNQLMHHYFPPKNFTDRCWGPDSEIGTVPCRGSCFILVEEIFEHFSTHAVMRGCVNRFLLFGLDEDVRDALTDKSECRTTDRRLLHLVALTPQTDLVIMCSCTGSLCNYASMDHVLSIAVSSTLNAFFAVLMLIAHCTVSAAPAKPTAILQENDSKAEKDNGKKREEEAKKLEVKQDEEKKKESRKKDEKTSKKEKENKQAERKEKIEQLEGNKEEEQQRDLNPIVTPVSDDDELPAETQKKAKVLTQMAVNITQEEEEVWE</sequence>
<dbReference type="GO" id="GO:1990834">
    <property type="term" value="P:response to odorant"/>
    <property type="evidence" value="ECO:0007669"/>
    <property type="project" value="TreeGrafter"/>
</dbReference>
<dbReference type="GO" id="GO:0043025">
    <property type="term" value="C:neuronal cell body"/>
    <property type="evidence" value="ECO:0007669"/>
    <property type="project" value="TreeGrafter"/>
</dbReference>
<gene>
    <name evidence="2" type="primary">Bma-hot-4</name>
    <name evidence="2" type="ORF">BM_BM5735</name>
</gene>
<dbReference type="PANTHER" id="PTHR34722">
    <property type="entry name" value="HOMOLOG OF ODR-2 (TWO)-RELATED"/>
    <property type="match status" value="1"/>
</dbReference>
<dbReference type="InterPro" id="IPR010558">
    <property type="entry name" value="Ly-6-related"/>
</dbReference>
<reference evidence="2" key="2">
    <citation type="submission" date="2019-04" db="EMBL/GenBank/DDBJ databases">
        <authorList>
            <person name="Howe K."/>
            <person name="Paulini M."/>
            <person name="Williams G."/>
        </authorList>
    </citation>
    <scope>NUCLEOTIDE SEQUENCE [LARGE SCALE GENOMIC DNA]</scope>
    <source>
        <strain evidence="2">FR3</strain>
    </source>
</reference>
<proteinExistence type="predicted"/>
<dbReference type="GeneID" id="6104051"/>
<feature type="region of interest" description="Disordered" evidence="1">
    <location>
        <begin position="221"/>
        <end position="307"/>
    </location>
</feature>
<dbReference type="GO" id="GO:0030424">
    <property type="term" value="C:axon"/>
    <property type="evidence" value="ECO:0007669"/>
    <property type="project" value="TreeGrafter"/>
</dbReference>
<accession>A0A8L7TC66</accession>
<dbReference type="RefSeq" id="XP_042933223.1">
    <property type="nucleotide sequence ID" value="XM_043077289.1"/>
</dbReference>
<dbReference type="CTD" id="6104051"/>
<organism evidence="2">
    <name type="scientific">Brugia malayi</name>
    <name type="common">Filarial nematode worm</name>
    <dbReference type="NCBI Taxonomy" id="6279"/>
    <lineage>
        <taxon>Eukaryota</taxon>
        <taxon>Metazoa</taxon>
        <taxon>Ecdysozoa</taxon>
        <taxon>Nematoda</taxon>
        <taxon>Chromadorea</taxon>
        <taxon>Rhabditida</taxon>
        <taxon>Spirurina</taxon>
        <taxon>Spiruromorpha</taxon>
        <taxon>Filarioidea</taxon>
        <taxon>Onchocercidae</taxon>
        <taxon>Brugia</taxon>
    </lineage>
</organism>
<dbReference type="GO" id="GO:0042048">
    <property type="term" value="P:olfactory behavior"/>
    <property type="evidence" value="ECO:0007669"/>
    <property type="project" value="TreeGrafter"/>
</dbReference>
<reference evidence="4" key="3">
    <citation type="submission" date="2022-04" db="UniProtKB">
        <authorList>
            <consortium name="WormBaseParasite"/>
        </authorList>
    </citation>
    <scope>IDENTIFICATION</scope>
</reference>
<dbReference type="Proteomes" id="UP000006672">
    <property type="component" value="Unassembled WGS sequence"/>
</dbReference>
<evidence type="ECO:0000313" key="2">
    <source>
        <dbReference type="EMBL" id="VIO91859.1"/>
    </source>
</evidence>
<dbReference type="WBParaSite" id="Bm5735.1">
    <property type="protein sequence ID" value="Bm5735.1"/>
    <property type="gene ID" value="WBGene00225996"/>
</dbReference>
<protein>
    <submittedName>
        <fullName evidence="2 4">Uncharacterized protein</fullName>
    </submittedName>
</protein>
<dbReference type="Pfam" id="PF06579">
    <property type="entry name" value="Ly-6_related"/>
    <property type="match status" value="1"/>
</dbReference>
<dbReference type="PANTHER" id="PTHR34722:SF6">
    <property type="entry name" value="HOMOLOG OF ODR-2 (TWO)"/>
    <property type="match status" value="1"/>
</dbReference>
<dbReference type="AlphaFoldDB" id="A0A4E9F518"/>
<evidence type="ECO:0000256" key="1">
    <source>
        <dbReference type="SAM" id="MobiDB-lite"/>
    </source>
</evidence>
<feature type="compositionally biased region" description="Basic and acidic residues" evidence="1">
    <location>
        <begin position="222"/>
        <end position="289"/>
    </location>
</feature>
<dbReference type="KEGG" id="bmy:BM_BM5735"/>
<dbReference type="EMBL" id="CAAKNF010000192">
    <property type="protein sequence ID" value="VIO91859.1"/>
    <property type="molecule type" value="Genomic_DNA"/>
</dbReference>